<evidence type="ECO:0000256" key="5">
    <source>
        <dbReference type="ARBA" id="ARBA00022821"/>
    </source>
</evidence>
<keyword evidence="6" id="KW-0067">ATP-binding</keyword>
<dbReference type="EMBL" id="CP144752">
    <property type="protein sequence ID" value="WVZ91041.1"/>
    <property type="molecule type" value="Genomic_DNA"/>
</dbReference>
<dbReference type="Gene3D" id="1.10.10.10">
    <property type="entry name" value="Winged helix-like DNA-binding domain superfamily/Winged helix DNA-binding domain"/>
    <property type="match status" value="1"/>
</dbReference>
<feature type="domain" description="NB-ARC" evidence="7">
    <location>
        <begin position="198"/>
        <end position="360"/>
    </location>
</feature>
<evidence type="ECO:0000259" key="9">
    <source>
        <dbReference type="Pfam" id="PF23559"/>
    </source>
</evidence>
<evidence type="ECO:0000256" key="2">
    <source>
        <dbReference type="ARBA" id="ARBA00022614"/>
    </source>
</evidence>
<organism evidence="10 11">
    <name type="scientific">Paspalum notatum var. saurae</name>
    <dbReference type="NCBI Taxonomy" id="547442"/>
    <lineage>
        <taxon>Eukaryota</taxon>
        <taxon>Viridiplantae</taxon>
        <taxon>Streptophyta</taxon>
        <taxon>Embryophyta</taxon>
        <taxon>Tracheophyta</taxon>
        <taxon>Spermatophyta</taxon>
        <taxon>Magnoliopsida</taxon>
        <taxon>Liliopsida</taxon>
        <taxon>Poales</taxon>
        <taxon>Poaceae</taxon>
        <taxon>PACMAD clade</taxon>
        <taxon>Panicoideae</taxon>
        <taxon>Andropogonodae</taxon>
        <taxon>Paspaleae</taxon>
        <taxon>Paspalinae</taxon>
        <taxon>Paspalum</taxon>
    </lineage>
</organism>
<dbReference type="InterPro" id="IPR002182">
    <property type="entry name" value="NB-ARC"/>
</dbReference>
<dbReference type="Pfam" id="PF00931">
    <property type="entry name" value="NB-ARC"/>
    <property type="match status" value="1"/>
</dbReference>
<dbReference type="Pfam" id="PF18052">
    <property type="entry name" value="Rx_N"/>
    <property type="match status" value="1"/>
</dbReference>
<gene>
    <name evidence="10" type="ORF">U9M48_037266</name>
</gene>
<evidence type="ECO:0000256" key="4">
    <source>
        <dbReference type="ARBA" id="ARBA00022741"/>
    </source>
</evidence>
<dbReference type="Pfam" id="PF23559">
    <property type="entry name" value="WHD_DRP"/>
    <property type="match status" value="1"/>
</dbReference>
<dbReference type="InterPro" id="IPR036388">
    <property type="entry name" value="WH-like_DNA-bd_sf"/>
</dbReference>
<feature type="domain" description="Disease resistance protein winged helix" evidence="9">
    <location>
        <begin position="450"/>
        <end position="500"/>
    </location>
</feature>
<dbReference type="AlphaFoldDB" id="A0AAQ3X939"/>
<dbReference type="PANTHER" id="PTHR36766:SF56">
    <property type="match status" value="1"/>
</dbReference>
<dbReference type="Gene3D" id="1.10.8.430">
    <property type="entry name" value="Helical domain of apoptotic protease-activating factors"/>
    <property type="match status" value="1"/>
</dbReference>
<feature type="domain" description="Disease resistance N-terminal" evidence="8">
    <location>
        <begin position="78"/>
        <end position="137"/>
    </location>
</feature>
<dbReference type="InterPro" id="IPR042197">
    <property type="entry name" value="Apaf_helical"/>
</dbReference>
<evidence type="ECO:0000313" key="11">
    <source>
        <dbReference type="Proteomes" id="UP001341281"/>
    </source>
</evidence>
<sequence length="506" mass="57927">MTWVVQPLLFMKETVRIKFSLQRITQEHKRPGWPIFPGLDKGDALKNMGGMEAALVCSILKTVGMRLAPLVIKEFSSIADLEELQDLAKQINNWLQAVGDKAIRNELSCSWLKNLKDAAYDAEDLIHEFHIEAEKYELKTTVKNAMLRYLWAKPKSVVFEFNTAQKIKAIKKRFDAIVKRKSDYSTIENNMPVDCPVQHIRNTIGETNDQQKIKIVSVIGLGGSGKTTIAKLVFNDGNIVKHFEVLLWVHVSREFSVEKLVEKLFEAIAGDKPNHLPLQRVSRTILDKLAGKRFLAVLDDVWTEDRVDWERFMVHLKCGAPGSSILLTSRSRKVAEAVDSTCTYDLPFLSDEDSWKVFKQCFGIAMKYLDPEFQQIGIEIVKKCGGVPLAVKVIASVLYGMKGIEEWQSIRDRNVIDVEDDERRVFSCLWLSYFHLPHHLKHCFVHCSEFPRGHVINRRHLIAQWIAHGFVPANQAQQPEDIGIGYFNSLMKVGLLQDQDQWSLKW</sequence>
<evidence type="ECO:0000259" key="8">
    <source>
        <dbReference type="Pfam" id="PF18052"/>
    </source>
</evidence>
<dbReference type="InterPro" id="IPR041118">
    <property type="entry name" value="Rx_N"/>
</dbReference>
<dbReference type="PANTHER" id="PTHR36766">
    <property type="entry name" value="PLANT BROAD-SPECTRUM MILDEW RESISTANCE PROTEIN RPW8"/>
    <property type="match status" value="1"/>
</dbReference>
<keyword evidence="2" id="KW-0433">Leucine-rich repeat</keyword>
<dbReference type="GO" id="GO:0043531">
    <property type="term" value="F:ADP binding"/>
    <property type="evidence" value="ECO:0007669"/>
    <property type="project" value="InterPro"/>
</dbReference>
<dbReference type="InterPro" id="IPR058922">
    <property type="entry name" value="WHD_DRP"/>
</dbReference>
<keyword evidence="3" id="KW-0677">Repeat</keyword>
<reference evidence="10 11" key="1">
    <citation type="submission" date="2024-02" db="EMBL/GenBank/DDBJ databases">
        <title>High-quality chromosome-scale genome assembly of Pensacola bahiagrass (Paspalum notatum Flugge var. saurae).</title>
        <authorList>
            <person name="Vega J.M."/>
            <person name="Podio M."/>
            <person name="Orjuela J."/>
            <person name="Siena L.A."/>
            <person name="Pessino S.C."/>
            <person name="Combes M.C."/>
            <person name="Mariac C."/>
            <person name="Albertini E."/>
            <person name="Pupilli F."/>
            <person name="Ortiz J.P.A."/>
            <person name="Leblanc O."/>
        </authorList>
    </citation>
    <scope>NUCLEOTIDE SEQUENCE [LARGE SCALE GENOMIC DNA]</scope>
    <source>
        <strain evidence="10">R1</strain>
        <tissue evidence="10">Leaf</tissue>
    </source>
</reference>
<dbReference type="Proteomes" id="UP001341281">
    <property type="component" value="Chromosome 08"/>
</dbReference>
<comment type="similarity">
    <text evidence="1">Belongs to the disease resistance NB-LRR family.</text>
</comment>
<evidence type="ECO:0000256" key="6">
    <source>
        <dbReference type="ARBA" id="ARBA00022840"/>
    </source>
</evidence>
<dbReference type="SUPFAM" id="SSF52540">
    <property type="entry name" value="P-loop containing nucleoside triphosphate hydrolases"/>
    <property type="match status" value="1"/>
</dbReference>
<keyword evidence="11" id="KW-1185">Reference proteome</keyword>
<keyword evidence="4" id="KW-0547">Nucleotide-binding</keyword>
<evidence type="ECO:0000256" key="3">
    <source>
        <dbReference type="ARBA" id="ARBA00022737"/>
    </source>
</evidence>
<dbReference type="Gene3D" id="1.20.5.4130">
    <property type="match status" value="1"/>
</dbReference>
<dbReference type="PRINTS" id="PR00364">
    <property type="entry name" value="DISEASERSIST"/>
</dbReference>
<name>A0AAQ3X939_PASNO</name>
<proteinExistence type="inferred from homology"/>
<dbReference type="InterPro" id="IPR027417">
    <property type="entry name" value="P-loop_NTPase"/>
</dbReference>
<evidence type="ECO:0000259" key="7">
    <source>
        <dbReference type="Pfam" id="PF00931"/>
    </source>
</evidence>
<dbReference type="GO" id="GO:0005524">
    <property type="term" value="F:ATP binding"/>
    <property type="evidence" value="ECO:0007669"/>
    <property type="project" value="UniProtKB-KW"/>
</dbReference>
<dbReference type="GO" id="GO:0006952">
    <property type="term" value="P:defense response"/>
    <property type="evidence" value="ECO:0007669"/>
    <property type="project" value="UniProtKB-KW"/>
</dbReference>
<evidence type="ECO:0000256" key="1">
    <source>
        <dbReference type="ARBA" id="ARBA00008894"/>
    </source>
</evidence>
<dbReference type="Gene3D" id="3.40.50.300">
    <property type="entry name" value="P-loop containing nucleotide triphosphate hydrolases"/>
    <property type="match status" value="1"/>
</dbReference>
<evidence type="ECO:0008006" key="12">
    <source>
        <dbReference type="Google" id="ProtNLM"/>
    </source>
</evidence>
<keyword evidence="5" id="KW-0611">Plant defense</keyword>
<evidence type="ECO:0000313" key="10">
    <source>
        <dbReference type="EMBL" id="WVZ91041.1"/>
    </source>
</evidence>
<protein>
    <recommendedName>
        <fullName evidence="12">Disease resistance protein RGA3</fullName>
    </recommendedName>
</protein>
<accession>A0AAQ3X939</accession>